<comment type="subcellular location">
    <subcellularLocation>
        <location evidence="1 10">Endoplasmic reticulum membrane</location>
        <topology evidence="1 10">Multi-pass membrane protein</topology>
    </subcellularLocation>
</comment>
<evidence type="ECO:0000313" key="12">
    <source>
        <dbReference type="RefSeq" id="XP_022243035.1"/>
    </source>
</evidence>
<keyword evidence="6 10" id="KW-1133">Transmembrane helix</keyword>
<keyword evidence="4 10" id="KW-0812">Transmembrane</keyword>
<dbReference type="PANTHER" id="PTHR14467">
    <property type="entry name" value="ARV1"/>
    <property type="match status" value="1"/>
</dbReference>
<comment type="function">
    <text evidence="10">Mediator of sterol homeostasis involved in sterol uptake, trafficking and distribution into membranes.</text>
</comment>
<evidence type="ECO:0000256" key="8">
    <source>
        <dbReference type="ARBA" id="ARBA00023098"/>
    </source>
</evidence>
<dbReference type="Pfam" id="PF04161">
    <property type="entry name" value="Arv1"/>
    <property type="match status" value="1"/>
</dbReference>
<evidence type="ECO:0000256" key="3">
    <source>
        <dbReference type="ARBA" id="ARBA00022448"/>
    </source>
</evidence>
<feature type="transmembrane region" description="Helical" evidence="10">
    <location>
        <begin position="168"/>
        <end position="188"/>
    </location>
</feature>
<keyword evidence="9 10" id="KW-0472">Membrane</keyword>
<feature type="transmembrane region" description="Helical" evidence="10">
    <location>
        <begin position="125"/>
        <end position="156"/>
    </location>
</feature>
<keyword evidence="11" id="KW-1185">Reference proteome</keyword>
<evidence type="ECO:0000256" key="5">
    <source>
        <dbReference type="ARBA" id="ARBA00022824"/>
    </source>
</evidence>
<evidence type="ECO:0000256" key="2">
    <source>
        <dbReference type="ARBA" id="ARBA00009187"/>
    </source>
</evidence>
<gene>
    <name evidence="12" type="primary">LOC106460577</name>
</gene>
<protein>
    <recommendedName>
        <fullName evidence="10">Protein ARV</fullName>
    </recommendedName>
</protein>
<reference evidence="12" key="1">
    <citation type="submission" date="2025-08" db="UniProtKB">
        <authorList>
            <consortium name="RefSeq"/>
        </authorList>
    </citation>
    <scope>IDENTIFICATION</scope>
    <source>
        <tissue evidence="12">Muscle</tissue>
    </source>
</reference>
<keyword evidence="8 10" id="KW-0443">Lipid metabolism</keyword>
<dbReference type="GeneID" id="106460577"/>
<evidence type="ECO:0000256" key="9">
    <source>
        <dbReference type="ARBA" id="ARBA00023136"/>
    </source>
</evidence>
<keyword evidence="7 10" id="KW-0445">Lipid transport</keyword>
<sequence>MELENSKTQHKKSENMYVCVNCGRSAPTLYKHFSSDVLKLCHCSYCGKVVDEYIEVEITVIFIDALLQKTEAYRHILYNTQIQSLWKLATIFLLCDAYRMWVMEKESKPHVGTVREELVYLELEWGFYLMCLKALLGNAVHFLLLAVVGYVMDIIFNAKRESFPWKKLFISLILTSFGKIFFIPSILWRQGSEIGQVTDILITVFVLVSHIQAVKVILSSSTCLSTFQVLFTYAVQTRVEVLLNMMEF</sequence>
<dbReference type="PANTHER" id="PTHR14467:SF0">
    <property type="entry name" value="PROTEIN ARV1"/>
    <property type="match status" value="1"/>
</dbReference>
<name>A0ABM1SHD0_LIMPO</name>
<dbReference type="Proteomes" id="UP000694941">
    <property type="component" value="Unplaced"/>
</dbReference>
<evidence type="ECO:0000256" key="1">
    <source>
        <dbReference type="ARBA" id="ARBA00004477"/>
    </source>
</evidence>
<evidence type="ECO:0000256" key="4">
    <source>
        <dbReference type="ARBA" id="ARBA00022692"/>
    </source>
</evidence>
<feature type="transmembrane region" description="Helical" evidence="10">
    <location>
        <begin position="200"/>
        <end position="218"/>
    </location>
</feature>
<proteinExistence type="inferred from homology"/>
<evidence type="ECO:0000256" key="10">
    <source>
        <dbReference type="RuleBase" id="RU368065"/>
    </source>
</evidence>
<accession>A0ABM1SHD0</accession>
<keyword evidence="3 10" id="KW-0813">Transport</keyword>
<comment type="similarity">
    <text evidence="2 10">Belongs to the ARV1 family.</text>
</comment>
<evidence type="ECO:0000256" key="6">
    <source>
        <dbReference type="ARBA" id="ARBA00022989"/>
    </source>
</evidence>
<organism evidence="11 12">
    <name type="scientific">Limulus polyphemus</name>
    <name type="common">Atlantic horseshoe crab</name>
    <dbReference type="NCBI Taxonomy" id="6850"/>
    <lineage>
        <taxon>Eukaryota</taxon>
        <taxon>Metazoa</taxon>
        <taxon>Ecdysozoa</taxon>
        <taxon>Arthropoda</taxon>
        <taxon>Chelicerata</taxon>
        <taxon>Merostomata</taxon>
        <taxon>Xiphosura</taxon>
        <taxon>Limulidae</taxon>
        <taxon>Limulus</taxon>
    </lineage>
</organism>
<dbReference type="RefSeq" id="XP_022243035.1">
    <property type="nucleotide sequence ID" value="XM_022387327.1"/>
</dbReference>
<dbReference type="InterPro" id="IPR007290">
    <property type="entry name" value="Arv1"/>
</dbReference>
<evidence type="ECO:0000256" key="7">
    <source>
        <dbReference type="ARBA" id="ARBA00023055"/>
    </source>
</evidence>
<evidence type="ECO:0000313" key="11">
    <source>
        <dbReference type="Proteomes" id="UP000694941"/>
    </source>
</evidence>
<keyword evidence="5 10" id="KW-0256">Endoplasmic reticulum</keyword>